<dbReference type="Gene3D" id="1.10.260.40">
    <property type="entry name" value="lambda repressor-like DNA-binding domains"/>
    <property type="match status" value="1"/>
</dbReference>
<reference evidence="2" key="1">
    <citation type="submission" date="2022-08" db="EMBL/GenBank/DDBJ databases">
        <title>Catabolic pathway analysis in culturable SAR92 clade bacteria reveals their overlooked roles in DMSP degradation in coastal seas.</title>
        <authorList>
            <person name="He X."/>
            <person name="Zhang X."/>
            <person name="Zhang Y."/>
        </authorList>
    </citation>
    <scope>NUCLEOTIDE SEQUENCE</scope>
    <source>
        <strain evidence="2">H455</strain>
    </source>
</reference>
<accession>A0ABY5TQD4</accession>
<evidence type="ECO:0000259" key="1">
    <source>
        <dbReference type="PROSITE" id="PS50943"/>
    </source>
</evidence>
<protein>
    <submittedName>
        <fullName evidence="2">Helix-turn-helix domain-containing protein</fullName>
    </submittedName>
</protein>
<dbReference type="Pfam" id="PF13443">
    <property type="entry name" value="HTH_26"/>
    <property type="match status" value="1"/>
</dbReference>
<dbReference type="InterPro" id="IPR010982">
    <property type="entry name" value="Lambda_DNA-bd_dom_sf"/>
</dbReference>
<dbReference type="EMBL" id="CP103416">
    <property type="protein sequence ID" value="UVW36033.1"/>
    <property type="molecule type" value="Genomic_DNA"/>
</dbReference>
<gene>
    <name evidence="2" type="ORF">NYF23_05330</name>
</gene>
<sequence length="118" mass="13428">MRSNLSTQLAKLMKEHKVSQNALSRATGVSQPTINRILCNVTLHPRRDSLVRIANFFGVTPDSMYEPPLKKTDNNAATSLNELYEKISSLSDADRSALFSKVSKRFKEVRPDNHRRRD</sequence>
<dbReference type="PROSITE" id="PS50943">
    <property type="entry name" value="HTH_CROC1"/>
    <property type="match status" value="1"/>
</dbReference>
<dbReference type="SMART" id="SM00530">
    <property type="entry name" value="HTH_XRE"/>
    <property type="match status" value="1"/>
</dbReference>
<evidence type="ECO:0000313" key="3">
    <source>
        <dbReference type="Proteomes" id="UP001059934"/>
    </source>
</evidence>
<dbReference type="CDD" id="cd00093">
    <property type="entry name" value="HTH_XRE"/>
    <property type="match status" value="1"/>
</dbReference>
<evidence type="ECO:0000313" key="2">
    <source>
        <dbReference type="EMBL" id="UVW36033.1"/>
    </source>
</evidence>
<dbReference type="InterPro" id="IPR001387">
    <property type="entry name" value="Cro/C1-type_HTH"/>
</dbReference>
<name>A0ABY5TQD4_9GAMM</name>
<feature type="domain" description="HTH cro/C1-type" evidence="1">
    <location>
        <begin position="9"/>
        <end position="64"/>
    </location>
</feature>
<organism evidence="2 3">
    <name type="scientific">SAR92 clade bacterium H455</name>
    <dbReference type="NCBI Taxonomy" id="2974818"/>
    <lineage>
        <taxon>Bacteria</taxon>
        <taxon>Pseudomonadati</taxon>
        <taxon>Pseudomonadota</taxon>
        <taxon>Gammaproteobacteria</taxon>
        <taxon>Cellvibrionales</taxon>
        <taxon>Porticoccaceae</taxon>
        <taxon>SAR92 clade</taxon>
    </lineage>
</organism>
<keyword evidence="3" id="KW-1185">Reference proteome</keyword>
<dbReference type="Proteomes" id="UP001059934">
    <property type="component" value="Chromosome"/>
</dbReference>
<proteinExistence type="predicted"/>
<dbReference type="SUPFAM" id="SSF47413">
    <property type="entry name" value="lambda repressor-like DNA-binding domains"/>
    <property type="match status" value="1"/>
</dbReference>